<evidence type="ECO:0008006" key="12">
    <source>
        <dbReference type="Google" id="ProtNLM"/>
    </source>
</evidence>
<keyword evidence="4" id="KW-0489">Methyltransferase</keyword>
<dbReference type="GO" id="GO:0005694">
    <property type="term" value="C:chromosome"/>
    <property type="evidence" value="ECO:0007669"/>
    <property type="project" value="UniProtKB-SubCell"/>
</dbReference>
<name>Q2KFH8_PYRO7</name>
<proteinExistence type="predicted"/>
<evidence type="ECO:0000256" key="8">
    <source>
        <dbReference type="SAM" id="MobiDB-lite"/>
    </source>
</evidence>
<dbReference type="InterPro" id="IPR003616">
    <property type="entry name" value="Post-SET_dom"/>
</dbReference>
<dbReference type="InterPro" id="IPR050777">
    <property type="entry name" value="SET2_Histone-Lys_MeTrsfase"/>
</dbReference>
<comment type="subcellular location">
    <subcellularLocation>
        <location evidence="2">Chromosome</location>
    </subcellularLocation>
    <subcellularLocation>
        <location evidence="1">Nucleus</location>
    </subcellularLocation>
</comment>
<dbReference type="AlphaFoldDB" id="Q2KFH8"/>
<feature type="compositionally biased region" description="Basic and acidic residues" evidence="8">
    <location>
        <begin position="321"/>
        <end position="340"/>
    </location>
</feature>
<dbReference type="GO" id="GO:0005634">
    <property type="term" value="C:nucleus"/>
    <property type="evidence" value="ECO:0007669"/>
    <property type="project" value="UniProtKB-SubCell"/>
</dbReference>
<dbReference type="GO" id="GO:0042054">
    <property type="term" value="F:histone methyltransferase activity"/>
    <property type="evidence" value="ECO:0007669"/>
    <property type="project" value="InterPro"/>
</dbReference>
<feature type="compositionally biased region" description="Polar residues" evidence="8">
    <location>
        <begin position="874"/>
        <end position="897"/>
    </location>
</feature>
<dbReference type="Pfam" id="PF17907">
    <property type="entry name" value="AWS"/>
    <property type="match status" value="1"/>
</dbReference>
<organism evidence="11">
    <name type="scientific">Pyricularia oryzae (strain 70-15 / ATCC MYA-4617 / FGSC 8958)</name>
    <name type="common">Rice blast fungus</name>
    <name type="synonym">Magnaporthe oryzae</name>
    <dbReference type="NCBI Taxonomy" id="242507"/>
    <lineage>
        <taxon>Eukaryota</taxon>
        <taxon>Fungi</taxon>
        <taxon>Dikarya</taxon>
        <taxon>Ascomycota</taxon>
        <taxon>Pezizomycotina</taxon>
        <taxon>Sordariomycetes</taxon>
        <taxon>Sordariomycetidae</taxon>
        <taxon>Magnaporthales</taxon>
        <taxon>Pyriculariaceae</taxon>
        <taxon>Pyricularia</taxon>
    </lineage>
</organism>
<keyword evidence="7" id="KW-0539">Nucleus</keyword>
<feature type="region of interest" description="Disordered" evidence="8">
    <location>
        <begin position="321"/>
        <end position="360"/>
    </location>
</feature>
<evidence type="ECO:0000256" key="1">
    <source>
        <dbReference type="ARBA" id="ARBA00004123"/>
    </source>
</evidence>
<evidence type="ECO:0000256" key="5">
    <source>
        <dbReference type="ARBA" id="ARBA00022679"/>
    </source>
</evidence>
<dbReference type="SUPFAM" id="SSF82199">
    <property type="entry name" value="SET domain"/>
    <property type="match status" value="1"/>
</dbReference>
<dbReference type="EMBL" id="CM000230">
    <property type="protein sequence ID" value="EAQ71300.1"/>
    <property type="molecule type" value="Genomic_DNA"/>
</dbReference>
<dbReference type="GO" id="GO:0032259">
    <property type="term" value="P:methylation"/>
    <property type="evidence" value="ECO:0007669"/>
    <property type="project" value="UniProtKB-KW"/>
</dbReference>
<evidence type="ECO:0000256" key="3">
    <source>
        <dbReference type="ARBA" id="ARBA00022454"/>
    </source>
</evidence>
<dbReference type="PROSITE" id="PS51215">
    <property type="entry name" value="AWS"/>
    <property type="match status" value="1"/>
</dbReference>
<feature type="compositionally biased region" description="Low complexity" evidence="8">
    <location>
        <begin position="19"/>
        <end position="40"/>
    </location>
</feature>
<keyword evidence="6" id="KW-0949">S-adenosyl-L-methionine</keyword>
<dbReference type="InterPro" id="IPR006560">
    <property type="entry name" value="AWS_dom"/>
</dbReference>
<feature type="region of interest" description="Disordered" evidence="8">
    <location>
        <begin position="619"/>
        <end position="646"/>
    </location>
</feature>
<dbReference type="SMART" id="SM00508">
    <property type="entry name" value="PostSET"/>
    <property type="match status" value="2"/>
</dbReference>
<evidence type="ECO:0000259" key="10">
    <source>
        <dbReference type="PROSITE" id="PS51215"/>
    </source>
</evidence>
<protein>
    <recommendedName>
        <fullName evidence="12">Histone-lysine N-methyltransferase</fullName>
    </recommendedName>
</protein>
<feature type="region of interest" description="Disordered" evidence="8">
    <location>
        <begin position="68"/>
        <end position="206"/>
    </location>
</feature>
<evidence type="ECO:0000256" key="4">
    <source>
        <dbReference type="ARBA" id="ARBA00022603"/>
    </source>
</evidence>
<feature type="compositionally biased region" description="Basic and acidic residues" evidence="8">
    <location>
        <begin position="811"/>
        <end position="823"/>
    </location>
</feature>
<feature type="domain" description="Post-SET" evidence="9">
    <location>
        <begin position="603"/>
        <end position="619"/>
    </location>
</feature>
<dbReference type="InterPro" id="IPR046341">
    <property type="entry name" value="SET_dom_sf"/>
</dbReference>
<feature type="compositionally biased region" description="Low complexity" evidence="8">
    <location>
        <begin position="629"/>
        <end position="638"/>
    </location>
</feature>
<feature type="domain" description="AWS" evidence="10">
    <location>
        <begin position="463"/>
        <end position="510"/>
    </location>
</feature>
<reference evidence="11" key="1">
    <citation type="submission" date="2005-01" db="EMBL/GenBank/DDBJ databases">
        <title>The sequence of Magnaporthe grisea chromosome 7.</title>
        <authorList>
            <person name="Thon M.R."/>
            <person name="Pan H."/>
            <person name="Diener A."/>
            <person name="Papalas J."/>
            <person name="Taro A."/>
            <person name="Mitchell T."/>
            <person name="Dean R.A."/>
        </authorList>
    </citation>
    <scope>NUCLEOTIDE SEQUENCE</scope>
    <source>
        <strain evidence="11">70-15</strain>
    </source>
</reference>
<feature type="compositionally biased region" description="Basic and acidic residues" evidence="8">
    <location>
        <begin position="86"/>
        <end position="96"/>
    </location>
</feature>
<evidence type="ECO:0000256" key="7">
    <source>
        <dbReference type="ARBA" id="ARBA00023242"/>
    </source>
</evidence>
<feature type="region of interest" description="Disordered" evidence="8">
    <location>
        <begin position="747"/>
        <end position="934"/>
    </location>
</feature>
<gene>
    <name evidence="11" type="ORF">MGCH7_ch7g707</name>
</gene>
<evidence type="ECO:0000313" key="11">
    <source>
        <dbReference type="EMBL" id="EAQ71300.1"/>
    </source>
</evidence>
<dbReference type="PROSITE" id="PS50868">
    <property type="entry name" value="POST_SET"/>
    <property type="match status" value="1"/>
</dbReference>
<dbReference type="PANTHER" id="PTHR22884">
    <property type="entry name" value="SET DOMAIN PROTEINS"/>
    <property type="match status" value="1"/>
</dbReference>
<keyword evidence="3" id="KW-0158">Chromosome</keyword>
<dbReference type="SMART" id="SM00570">
    <property type="entry name" value="AWS"/>
    <property type="match status" value="1"/>
</dbReference>
<feature type="region of interest" description="Disordered" evidence="8">
    <location>
        <begin position="1"/>
        <end position="54"/>
    </location>
</feature>
<feature type="compositionally biased region" description="Low complexity" evidence="8">
    <location>
        <begin position="755"/>
        <end position="778"/>
    </location>
</feature>
<evidence type="ECO:0000256" key="6">
    <source>
        <dbReference type="ARBA" id="ARBA00022691"/>
    </source>
</evidence>
<sequence>MAADMAALPSESSFVGGLPTDSSSNPASFSSTPPTSISDSGELGNDTPKPAIESVIARLEQPVIVAASCADSSGADTDLTLPSETSRTEPSHEDNTPTRPRRSRHSEPVIYNLAKLSGTAHHGNRRPKGDNVVDRRRRTSAGASLVGSGSNASEGSSEKPGELVQDGIEALDMDWSIDQIPTPKSARSLRTKQPAQKPQPSGGRIKTFARAFSTSVLSRRSTRLSGPVSSSLTEQLASMKPRARKSFEQSHSMARELMRLADTKEFAKVEEKPVITSIWANGKYYESVEAADAAKAAADAVFRGKANLVTVTKGEKAETVAAQVDRKASENPDDNSKAQVEDEEAAPEGPPTLPPPKRQKKWLDKGLYAGQTVDDITKTITKEEKNEMAKVPFLDKPAPKNKALPLPMYNGLRTLVKGRDFKLPYDVCHPLADQPKPKEWRKITKSRFVGESLSLWKKNYYYDNRSTCVCTKDDGCGEDCLNRSVLYECNDTNCNVGREHCQNRAFQDLQDRNKKGGSYRVGVEVVHTGPRGFGVRASRCFEPGQIIMEYAGEIITEEECERRMNEVYKDNEPRMALFAGDNPIMTGEELTYDYNFDPFSAKNVQKCLCGSENCRGVLGPRTRNDKAAKANGAGKGKNSPPSKKQTMKATVKASKRKLKELLHGTADDEKTATSPAKTRKIKVAVNRSISKAGLKVAKGAKTASQIGKRSVRATTSALLTKTAKVTKKTPTSKKVAKGKAAAVSALVGGKKHTPKLAAKSTTAKKSTSKTKATIVAAAQEEEASTPTASPKSKKQAKKTATATPASRKKAGKGEGVQRREPSPRTRKPTAKALEATTTVETAVSALKPKAGSGILKSVSRRKSTGTLLGKTKQGKTSGRQSNLSSFLKKASSSNDLTQEYEVPDSPVRETARPAVSRISNVTSPPRPGRKALEISRALNQVRLVPNDE</sequence>
<feature type="compositionally biased region" description="Low complexity" evidence="8">
    <location>
        <begin position="830"/>
        <end position="846"/>
    </location>
</feature>
<dbReference type="Gene3D" id="2.170.270.10">
    <property type="entry name" value="SET domain"/>
    <property type="match status" value="2"/>
</dbReference>
<accession>Q2KFH8</accession>
<evidence type="ECO:0000256" key="2">
    <source>
        <dbReference type="ARBA" id="ARBA00004286"/>
    </source>
</evidence>
<evidence type="ECO:0000259" key="9">
    <source>
        <dbReference type="PROSITE" id="PS50868"/>
    </source>
</evidence>
<keyword evidence="5" id="KW-0808">Transferase</keyword>
<feature type="compositionally biased region" description="Polar residues" evidence="8">
    <location>
        <begin position="70"/>
        <end position="85"/>
    </location>
</feature>